<dbReference type="Gene3D" id="3.30.530.20">
    <property type="match status" value="1"/>
</dbReference>
<evidence type="ECO:0008006" key="3">
    <source>
        <dbReference type="Google" id="ProtNLM"/>
    </source>
</evidence>
<evidence type="ECO:0000313" key="1">
    <source>
        <dbReference type="EMBL" id="OUS40509.1"/>
    </source>
</evidence>
<proteinExistence type="predicted"/>
<dbReference type="SUPFAM" id="SSF55961">
    <property type="entry name" value="Bet v1-like"/>
    <property type="match status" value="1"/>
</dbReference>
<organism evidence="1 2">
    <name type="scientific">Oleispira antarctica</name>
    <dbReference type="NCBI Taxonomy" id="188908"/>
    <lineage>
        <taxon>Bacteria</taxon>
        <taxon>Pseudomonadati</taxon>
        <taxon>Pseudomonadota</taxon>
        <taxon>Gammaproteobacteria</taxon>
        <taxon>Oceanospirillales</taxon>
        <taxon>Oceanospirillaceae</taxon>
        <taxon>Oleispira</taxon>
    </lineage>
</organism>
<dbReference type="Pfam" id="PF10604">
    <property type="entry name" value="Polyketide_cyc2"/>
    <property type="match status" value="1"/>
</dbReference>
<name>A0A1Y5HTC0_OLEAN</name>
<dbReference type="InterPro" id="IPR019587">
    <property type="entry name" value="Polyketide_cyclase/dehydratase"/>
</dbReference>
<dbReference type="Proteomes" id="UP000227088">
    <property type="component" value="Unassembled WGS sequence"/>
</dbReference>
<dbReference type="EMBL" id="MABE01000323">
    <property type="protein sequence ID" value="OUS40509.1"/>
    <property type="molecule type" value="Genomic_DNA"/>
</dbReference>
<dbReference type="AlphaFoldDB" id="A0A1Y5HTC0"/>
<protein>
    <recommendedName>
        <fullName evidence="3">Polyketide cyclase</fullName>
    </recommendedName>
</protein>
<reference evidence="2" key="1">
    <citation type="journal article" date="2017" name="Proc. Natl. Acad. Sci. U.S.A.">
        <title>Simulation of Deepwater Horizon oil plume reveals substrate specialization within a complex community of hydrocarbon degraders.</title>
        <authorList>
            <person name="Hu P."/>
            <person name="Dubinsky E.A."/>
            <person name="Probst A.J."/>
            <person name="Wang J."/>
            <person name="Sieber C.M.K."/>
            <person name="Tom L.M."/>
            <person name="Gardinali P."/>
            <person name="Banfield J.F."/>
            <person name="Atlas R.M."/>
            <person name="Andersen G.L."/>
        </authorList>
    </citation>
    <scope>NUCLEOTIDE SEQUENCE [LARGE SCALE GENOMIC DNA]</scope>
</reference>
<comment type="caution">
    <text evidence="1">The sequence shown here is derived from an EMBL/GenBank/DDBJ whole genome shotgun (WGS) entry which is preliminary data.</text>
</comment>
<dbReference type="CDD" id="cd07821">
    <property type="entry name" value="PYR_PYL_RCAR_like"/>
    <property type="match status" value="1"/>
</dbReference>
<accession>A0A1Y5HTC0</accession>
<evidence type="ECO:0000313" key="2">
    <source>
        <dbReference type="Proteomes" id="UP000227088"/>
    </source>
</evidence>
<dbReference type="InterPro" id="IPR023393">
    <property type="entry name" value="START-like_dom_sf"/>
</dbReference>
<gene>
    <name evidence="1" type="ORF">A9R00_05615</name>
</gene>
<sequence>MSHHISSLKQNKQHGFNAIVNINAPKNELWAVLEDFNNVYQWAPGVSKSHALGDKRQEVGAARYCKLEDFGEIDEVITEWHQGEGFTYTVSALGPLNNAVSRWTLMTVDANTTQLEVEFAYDIRFGIFGKMMHALVMQKKLHTSLPQTLQDFKNHMESGKANRPLNTQASTVAAH</sequence>